<proteinExistence type="predicted"/>
<dbReference type="EMBL" id="HBKQ01059158">
    <property type="protein sequence ID" value="CAE2286041.1"/>
    <property type="molecule type" value="Transcribed_RNA"/>
</dbReference>
<reference evidence="1" key="1">
    <citation type="submission" date="2021-01" db="EMBL/GenBank/DDBJ databases">
        <authorList>
            <person name="Corre E."/>
            <person name="Pelletier E."/>
            <person name="Niang G."/>
            <person name="Scheremetjew M."/>
            <person name="Finn R."/>
            <person name="Kale V."/>
            <person name="Holt S."/>
            <person name="Cochrane G."/>
            <person name="Meng A."/>
            <person name="Brown T."/>
            <person name="Cohen L."/>
        </authorList>
    </citation>
    <scope>NUCLEOTIDE SEQUENCE</scope>
    <source>
        <strain evidence="1">Isolate 1302-5</strain>
    </source>
</reference>
<sequence>MSIFNLLTQINMRHGWEKSANNQGHLFKKNGLRCMFQLSTLSFSSFSKRFSMLMTLISPENCQTCLDHSLCTKDPMHQTNTCVQWKIERCENCQTIQNNPCEMTNNCRNDMHIQCKQEARLTFLVRKQTK</sequence>
<protein>
    <submittedName>
        <fullName evidence="1">Uncharacterized protein</fullName>
    </submittedName>
</protein>
<organism evidence="1">
    <name type="scientific">Odontella aurita</name>
    <dbReference type="NCBI Taxonomy" id="265563"/>
    <lineage>
        <taxon>Eukaryota</taxon>
        <taxon>Sar</taxon>
        <taxon>Stramenopiles</taxon>
        <taxon>Ochrophyta</taxon>
        <taxon>Bacillariophyta</taxon>
        <taxon>Mediophyceae</taxon>
        <taxon>Biddulphiophycidae</taxon>
        <taxon>Eupodiscales</taxon>
        <taxon>Odontellaceae</taxon>
        <taxon>Odontella</taxon>
    </lineage>
</organism>
<gene>
    <name evidence="1" type="ORF">OAUR00152_LOCUS40428</name>
</gene>
<accession>A0A7S4K7D1</accession>
<dbReference type="AlphaFoldDB" id="A0A7S4K7D1"/>
<evidence type="ECO:0000313" key="1">
    <source>
        <dbReference type="EMBL" id="CAE2286041.1"/>
    </source>
</evidence>
<name>A0A7S4K7D1_9STRA</name>